<feature type="compositionally biased region" description="Low complexity" evidence="8">
    <location>
        <begin position="961"/>
        <end position="975"/>
    </location>
</feature>
<dbReference type="GO" id="GO:0070628">
    <property type="term" value="F:proteasome binding"/>
    <property type="evidence" value="ECO:0007669"/>
    <property type="project" value="TreeGrafter"/>
</dbReference>
<dbReference type="GO" id="GO:0043161">
    <property type="term" value="P:proteasome-mediated ubiquitin-dependent protein catabolic process"/>
    <property type="evidence" value="ECO:0007669"/>
    <property type="project" value="InterPro"/>
</dbReference>
<feature type="compositionally biased region" description="Acidic residues" evidence="8">
    <location>
        <begin position="94"/>
        <end position="107"/>
    </location>
</feature>
<keyword evidence="7" id="KW-0175">Coiled coil</keyword>
<dbReference type="InterPro" id="IPR001394">
    <property type="entry name" value="Peptidase_C19_UCH"/>
</dbReference>
<gene>
    <name evidence="10" type="ORF">LACBIDRAFT_301320</name>
</gene>
<organism evidence="11">
    <name type="scientific">Laccaria bicolor (strain S238N-H82 / ATCC MYA-4686)</name>
    <name type="common">Bicoloured deceiver</name>
    <name type="synonym">Laccaria laccata var. bicolor</name>
    <dbReference type="NCBI Taxonomy" id="486041"/>
    <lineage>
        <taxon>Eukaryota</taxon>
        <taxon>Fungi</taxon>
        <taxon>Dikarya</taxon>
        <taxon>Basidiomycota</taxon>
        <taxon>Agaricomycotina</taxon>
        <taxon>Agaricomycetes</taxon>
        <taxon>Agaricomycetidae</taxon>
        <taxon>Agaricales</taxon>
        <taxon>Agaricineae</taxon>
        <taxon>Hydnangiaceae</taxon>
        <taxon>Laccaria</taxon>
    </lineage>
</organism>
<dbReference type="CDD" id="cd02666">
    <property type="entry name" value="Peptidase_C19J"/>
    <property type="match status" value="1"/>
</dbReference>
<feature type="region of interest" description="Disordered" evidence="8">
    <location>
        <begin position="224"/>
        <end position="273"/>
    </location>
</feature>
<dbReference type="GeneID" id="6069208"/>
<dbReference type="PANTHER" id="PTHR43982:SF6">
    <property type="entry name" value="UBIQUITIN CARBOXYL-TERMINAL HYDROLASE 2-RELATED"/>
    <property type="match status" value="1"/>
</dbReference>
<evidence type="ECO:0000256" key="5">
    <source>
        <dbReference type="ARBA" id="ARBA00022801"/>
    </source>
</evidence>
<name>B0CN97_LACBS</name>
<proteinExistence type="predicted"/>
<dbReference type="Proteomes" id="UP000001194">
    <property type="component" value="Unassembled WGS sequence"/>
</dbReference>
<evidence type="ECO:0000313" key="11">
    <source>
        <dbReference type="Proteomes" id="UP000001194"/>
    </source>
</evidence>
<feature type="domain" description="USP" evidence="9">
    <location>
        <begin position="829"/>
        <end position="1396"/>
    </location>
</feature>
<feature type="region of interest" description="Disordered" evidence="8">
    <location>
        <begin position="127"/>
        <end position="148"/>
    </location>
</feature>
<evidence type="ECO:0000259" key="9">
    <source>
        <dbReference type="PROSITE" id="PS50235"/>
    </source>
</evidence>
<dbReference type="KEGG" id="lbc:LACBIDRAFT_301320"/>
<dbReference type="Pfam" id="PF00443">
    <property type="entry name" value="UCH"/>
    <property type="match status" value="1"/>
</dbReference>
<feature type="region of interest" description="Disordered" evidence="8">
    <location>
        <begin position="933"/>
        <end position="1068"/>
    </location>
</feature>
<dbReference type="InterPro" id="IPR025305">
    <property type="entry name" value="UCH_repeat_domain"/>
</dbReference>
<dbReference type="InterPro" id="IPR018200">
    <property type="entry name" value="USP_CS"/>
</dbReference>
<dbReference type="RefSeq" id="XP_001873474.1">
    <property type="nucleotide sequence ID" value="XM_001873439.1"/>
</dbReference>
<dbReference type="SUPFAM" id="SSF54001">
    <property type="entry name" value="Cysteine proteinases"/>
    <property type="match status" value="1"/>
</dbReference>
<sequence>MDNNSEPPKPRRPLPTPGAPSAQRPSTPVLNISPIPPSTFYGTTQPQKPPLPTRPSKPLGSAYTSYHAPSKATAPPRYGSPAFTGSPGFREPEFITEEPIDEDDDLPPDLIPPDEPHNWGSAEASWSQTQWPAGTWHDTTTSTTEWMRSGGYGDGSDYRRNTEVAIDGRRNFEEDNWWNPAERERNNRPGPGMLPPILAEHLHDTNHSLFCVNVSSSNFMGQLTSSHSTSSLGHHREHSISSTASSQSTVHEPSPNAPPPTEDEIRTSVPHPNAHYCPRENGWVILSWKASSVSPPLAASFREDQFPLPDQNRRRKAHSCIDDVEHSFGAANKTHHFHKYPKAIDSHKLTPPLREDEWQSLENIKQKRRNGTIVMDEINVESLGEAENPMDTESEGKLLDLYVCCQCSLYVVASGVIPGVIPRKHFEEFVRGKRNNPIVGKSGELSVVLSLETLLLAVENKLWKGDNRLIKIGSSGFRSKLGWSPNTKRILEILGFYEQSDDQTLNPPTTDPSTPEGVQNRRKLLRAWVEVNAWLADFKRNNPQHLKDHHPNQPTTGTVQIDSAREMYQTAIGAHPVQIPRGELTDPLLEAVRALPESWSIFGLTPTTFSPDLLAFAYLAQCRCDPANTMLYFTHLSKLLKVFQDFGSCPTQLQDLLVMERSRDRFTTDDLENAASTLGFGPDGLLSVDYDDEIPDEFVENAWKDCVKRSWRDHNNGSELHRKANEAFRILAEARGSVRLKKVWEAGKNKYMNPDRAYDTLEIPKDVDDHMLITVFTMRLEETPSQIDKMREAMTVIAEVRDSERLRQFLNSGQDPGDIVAPTRADLPRGLNQLGNTCYLNSLLQYFYTIKDLRDAVQVMSKLDLKSIDDEKFSDDDLKRHRVGGRLVTRREIVRSRKFINQLAELFFNLEYCESAAVTPTIDLAKLALVTSRDEEEDEADKGGTDSSNDTDATLVDDGPSRAPAQSQSPPRSSSTVLGKRPRDIDRQRSSMDVDSPIVSSPKDKDDYVMVPSPTRRSSSPLLIDKENLAPISEASTSKAADKDGDVDMGGTPAPEAKPPLPPRKREVNDSTMMFGKQHDVAECMDNCMFQIETALLKFDGVNDGESAEKTSVVKRLFYGKIRQRLTGTGAQRNRPSIHEKEDLFSHLPVNVTNDGVDIYDGLSGYFDDVVDYEGGKARMEVSLVDLPPLLQIQLQRVQFNRDTLQPYKSQAYVKFGETIYMDRFMDNANLEKKAKSKGIQAELNASRDRVRLLLEGKDASFVTALDHTSKFLAGLQETALPGVDDDLLHELQDEKGRINAEIDQLRARVNSLKEELETLWRDSCEVPYELTSVFIHRGSSPSWGHYFFYSRHLPDQPDSWFKYNDSDVTVVSKDEVLADTTGSTANPYLLVFARKGSDVVDTVRRFDASSIIDL</sequence>
<dbReference type="PROSITE" id="PS50235">
    <property type="entry name" value="USP_3"/>
    <property type="match status" value="1"/>
</dbReference>
<keyword evidence="6" id="KW-0788">Thiol protease</keyword>
<reference evidence="10 11" key="1">
    <citation type="journal article" date="2008" name="Nature">
        <title>The genome of Laccaria bicolor provides insights into mycorrhizal symbiosis.</title>
        <authorList>
            <person name="Martin F."/>
            <person name="Aerts A."/>
            <person name="Ahren D."/>
            <person name="Brun A."/>
            <person name="Danchin E.G.J."/>
            <person name="Duchaussoy F."/>
            <person name="Gibon J."/>
            <person name="Kohler A."/>
            <person name="Lindquist E."/>
            <person name="Pereda V."/>
            <person name="Salamov A."/>
            <person name="Shapiro H.J."/>
            <person name="Wuyts J."/>
            <person name="Blaudez D."/>
            <person name="Buee M."/>
            <person name="Brokstein P."/>
            <person name="Canbaeck B."/>
            <person name="Cohen D."/>
            <person name="Courty P.E."/>
            <person name="Coutinho P.M."/>
            <person name="Delaruelle C."/>
            <person name="Detter J.C."/>
            <person name="Deveau A."/>
            <person name="DiFazio S."/>
            <person name="Duplessis S."/>
            <person name="Fraissinet-Tachet L."/>
            <person name="Lucic E."/>
            <person name="Frey-Klett P."/>
            <person name="Fourrey C."/>
            <person name="Feussner I."/>
            <person name="Gay G."/>
            <person name="Grimwood J."/>
            <person name="Hoegger P.J."/>
            <person name="Jain P."/>
            <person name="Kilaru S."/>
            <person name="Labbe J."/>
            <person name="Lin Y.C."/>
            <person name="Legue V."/>
            <person name="Le Tacon F."/>
            <person name="Marmeisse R."/>
            <person name="Melayah D."/>
            <person name="Montanini B."/>
            <person name="Muratet M."/>
            <person name="Nehls U."/>
            <person name="Niculita-Hirzel H."/>
            <person name="Oudot-Le Secq M.P."/>
            <person name="Peter M."/>
            <person name="Quesneville H."/>
            <person name="Rajashekar B."/>
            <person name="Reich M."/>
            <person name="Rouhier N."/>
            <person name="Schmutz J."/>
            <person name="Yin T."/>
            <person name="Chalot M."/>
            <person name="Henrissat B."/>
            <person name="Kuees U."/>
            <person name="Lucas S."/>
            <person name="Van de Peer Y."/>
            <person name="Podila G.K."/>
            <person name="Polle A."/>
            <person name="Pukkila P.J."/>
            <person name="Richardson P.M."/>
            <person name="Rouze P."/>
            <person name="Sanders I.R."/>
            <person name="Stajich J.E."/>
            <person name="Tunlid A."/>
            <person name="Tuskan G."/>
            <person name="Grigoriev I.V."/>
        </authorList>
    </citation>
    <scope>NUCLEOTIDE SEQUENCE [LARGE SCALE GENOMIC DNA]</scope>
    <source>
        <strain evidence="11">S238N-H82 / ATCC MYA-4686</strain>
    </source>
</reference>
<keyword evidence="4" id="KW-0833">Ubl conjugation pathway</keyword>
<evidence type="ECO:0000256" key="2">
    <source>
        <dbReference type="ARBA" id="ARBA00012759"/>
    </source>
</evidence>
<dbReference type="GO" id="GO:0016579">
    <property type="term" value="P:protein deubiquitination"/>
    <property type="evidence" value="ECO:0007669"/>
    <property type="project" value="InterPro"/>
</dbReference>
<evidence type="ECO:0000256" key="1">
    <source>
        <dbReference type="ARBA" id="ARBA00000707"/>
    </source>
</evidence>
<feature type="coiled-coil region" evidence="7">
    <location>
        <begin position="1289"/>
        <end position="1323"/>
    </location>
</feature>
<evidence type="ECO:0000256" key="8">
    <source>
        <dbReference type="SAM" id="MobiDB-lite"/>
    </source>
</evidence>
<feature type="compositionally biased region" description="Low complexity" evidence="8">
    <location>
        <begin position="1012"/>
        <end position="1021"/>
    </location>
</feature>
<protein>
    <recommendedName>
        <fullName evidence="2">ubiquitinyl hydrolase 1</fullName>
        <ecNumber evidence="2">3.4.19.12</ecNumber>
    </recommendedName>
</protein>
<dbReference type="PROSITE" id="PS00973">
    <property type="entry name" value="USP_2"/>
    <property type="match status" value="1"/>
</dbReference>
<dbReference type="InterPro" id="IPR028889">
    <property type="entry name" value="USP"/>
</dbReference>
<dbReference type="Gene3D" id="3.90.70.10">
    <property type="entry name" value="Cysteine proteinases"/>
    <property type="match status" value="2"/>
</dbReference>
<keyword evidence="11" id="KW-1185">Reference proteome</keyword>
<dbReference type="STRING" id="486041.B0CN97"/>
<evidence type="ECO:0000256" key="4">
    <source>
        <dbReference type="ARBA" id="ARBA00022786"/>
    </source>
</evidence>
<dbReference type="InterPro" id="IPR044635">
    <property type="entry name" value="UBP14-like"/>
</dbReference>
<dbReference type="PANTHER" id="PTHR43982">
    <property type="entry name" value="UBIQUITIN CARBOXYL-TERMINAL HYDROLASE"/>
    <property type="match status" value="1"/>
</dbReference>
<comment type="catalytic activity">
    <reaction evidence="1">
        <text>Thiol-dependent hydrolysis of ester, thioester, amide, peptide and isopeptide bonds formed by the C-terminal Gly of ubiquitin (a 76-residue protein attached to proteins as an intracellular targeting signal).</text>
        <dbReference type="EC" id="3.4.19.12"/>
    </reaction>
</comment>
<dbReference type="InterPro" id="IPR038765">
    <property type="entry name" value="Papain-like_cys_pep_sf"/>
</dbReference>
<dbReference type="OrthoDB" id="2420415at2759"/>
<keyword evidence="5" id="KW-0378">Hydrolase</keyword>
<dbReference type="GO" id="GO:0004843">
    <property type="term" value="F:cysteine-type deubiquitinase activity"/>
    <property type="evidence" value="ECO:0007669"/>
    <property type="project" value="UniProtKB-EC"/>
</dbReference>
<dbReference type="EC" id="3.4.19.12" evidence="2"/>
<feature type="compositionally biased region" description="Basic and acidic residues" evidence="8">
    <location>
        <begin position="981"/>
        <end position="992"/>
    </location>
</feature>
<evidence type="ECO:0000256" key="7">
    <source>
        <dbReference type="SAM" id="Coils"/>
    </source>
</evidence>
<accession>B0CN97</accession>
<evidence type="ECO:0000256" key="6">
    <source>
        <dbReference type="ARBA" id="ARBA00022807"/>
    </source>
</evidence>
<dbReference type="InParanoid" id="B0CN97"/>
<feature type="region of interest" description="Disordered" evidence="8">
    <location>
        <begin position="1"/>
        <end position="107"/>
    </location>
</feature>
<dbReference type="PROSITE" id="PS00972">
    <property type="entry name" value="USP_1"/>
    <property type="match status" value="1"/>
</dbReference>
<evidence type="ECO:0000256" key="3">
    <source>
        <dbReference type="ARBA" id="ARBA00022670"/>
    </source>
</evidence>
<dbReference type="EMBL" id="DS547091">
    <property type="protein sequence ID" value="EDR15266.1"/>
    <property type="molecule type" value="Genomic_DNA"/>
</dbReference>
<dbReference type="HOGENOM" id="CLU_002870_0_0_1"/>
<keyword evidence="3" id="KW-0645">Protease</keyword>
<dbReference type="Pfam" id="PF13446">
    <property type="entry name" value="RPT"/>
    <property type="match status" value="1"/>
</dbReference>
<evidence type="ECO:0000313" key="10">
    <source>
        <dbReference type="EMBL" id="EDR15266.1"/>
    </source>
</evidence>
<dbReference type="GO" id="GO:0061136">
    <property type="term" value="P:regulation of proteasomal protein catabolic process"/>
    <property type="evidence" value="ECO:0007669"/>
    <property type="project" value="TreeGrafter"/>
</dbReference>